<protein>
    <recommendedName>
        <fullName evidence="7">Rhodopsin domain-containing protein</fullName>
    </recommendedName>
</protein>
<evidence type="ECO:0000256" key="6">
    <source>
        <dbReference type="SAM" id="Phobius"/>
    </source>
</evidence>
<organism evidence="8">
    <name type="scientific">Cladonia uncialis subsp. uncialis</name>
    <dbReference type="NCBI Taxonomy" id="180999"/>
    <lineage>
        <taxon>Eukaryota</taxon>
        <taxon>Fungi</taxon>
        <taxon>Dikarya</taxon>
        <taxon>Ascomycota</taxon>
        <taxon>Pezizomycotina</taxon>
        <taxon>Lecanoromycetes</taxon>
        <taxon>OSLEUM clade</taxon>
        <taxon>Lecanoromycetidae</taxon>
        <taxon>Lecanorales</taxon>
        <taxon>Lecanorineae</taxon>
        <taxon>Cladoniaceae</taxon>
        <taxon>Cladonia</taxon>
    </lineage>
</organism>
<comment type="subcellular location">
    <subcellularLocation>
        <location evidence="1">Membrane</location>
        <topology evidence="1">Multi-pass membrane protein</topology>
    </subcellularLocation>
</comment>
<accession>A0A2K9YDP7</accession>
<dbReference type="InterPro" id="IPR052337">
    <property type="entry name" value="SAT4-like"/>
</dbReference>
<name>A0A2K9YDP7_CLAUC</name>
<keyword evidence="2 6" id="KW-0812">Transmembrane</keyword>
<evidence type="ECO:0000313" key="8">
    <source>
        <dbReference type="EMBL" id="AUW30971.1"/>
    </source>
</evidence>
<evidence type="ECO:0000259" key="7">
    <source>
        <dbReference type="Pfam" id="PF20684"/>
    </source>
</evidence>
<evidence type="ECO:0000256" key="4">
    <source>
        <dbReference type="ARBA" id="ARBA00023136"/>
    </source>
</evidence>
<feature type="transmembrane region" description="Helical" evidence="6">
    <location>
        <begin position="203"/>
        <end position="226"/>
    </location>
</feature>
<evidence type="ECO:0000256" key="3">
    <source>
        <dbReference type="ARBA" id="ARBA00022989"/>
    </source>
</evidence>
<dbReference type="PANTHER" id="PTHR33048:SF47">
    <property type="entry name" value="INTEGRAL MEMBRANE PROTEIN-RELATED"/>
    <property type="match status" value="1"/>
</dbReference>
<reference evidence="8" key="1">
    <citation type="submission" date="2017-12" db="EMBL/GenBank/DDBJ databases">
        <title>Genome Sequencing Reveals a Rich Biosynthetic Potential.</title>
        <authorList>
            <person name="Bertrand R.L."/>
            <person name="Abdel-Hameed M.E."/>
            <person name="Sorensen J.L."/>
        </authorList>
    </citation>
    <scope>NUCLEOTIDE SEQUENCE</scope>
</reference>
<feature type="domain" description="Rhodopsin" evidence="7">
    <location>
        <begin position="34"/>
        <end position="131"/>
    </location>
</feature>
<evidence type="ECO:0000256" key="2">
    <source>
        <dbReference type="ARBA" id="ARBA00022692"/>
    </source>
</evidence>
<feature type="transmembrane region" description="Helical" evidence="6">
    <location>
        <begin position="20"/>
        <end position="37"/>
    </location>
</feature>
<sequence>MSDFHWSAPKVRSKVFLGHHWAAAAVSLCFIPFRLGVRIKYFHRILADDVLIILAWLMVCAAAILYQTQSVNLYNQYPLVTGKIPPTLVNMERERTLLSSTLAQYILFYTALWTVKLSILLFFRRLFGERQQAPWLKAWWCCASDTITEIMILSIPVIGLWNIQISFKKKLALLGILCLTVITILFAFIRITVMPNKTTTADITWLCFWAHVEAGVAVIVACLAPFRQLFVKSANPVPHKQSSYPASSTNFNLSRIKRLFSHVLKSSSKASSEVANILSPLRNRPRPAESLSSHKLVDGPAPFDTTPIEEDLGASNKLYFGGPTKLAQGVHTAV</sequence>
<proteinExistence type="inferred from homology"/>
<evidence type="ECO:0000256" key="1">
    <source>
        <dbReference type="ARBA" id="ARBA00004141"/>
    </source>
</evidence>
<evidence type="ECO:0000256" key="5">
    <source>
        <dbReference type="ARBA" id="ARBA00038359"/>
    </source>
</evidence>
<feature type="transmembrane region" description="Helical" evidence="6">
    <location>
        <begin position="102"/>
        <end position="123"/>
    </location>
</feature>
<feature type="transmembrane region" description="Helical" evidence="6">
    <location>
        <begin position="171"/>
        <end position="191"/>
    </location>
</feature>
<dbReference type="PANTHER" id="PTHR33048">
    <property type="entry name" value="PTH11-LIKE INTEGRAL MEMBRANE PROTEIN (AFU_ORTHOLOGUE AFUA_5G11245)"/>
    <property type="match status" value="1"/>
</dbReference>
<feature type="domain" description="Rhodopsin" evidence="7">
    <location>
        <begin position="139"/>
        <end position="231"/>
    </location>
</feature>
<dbReference type="AlphaFoldDB" id="A0A2K9YDP7"/>
<dbReference type="InterPro" id="IPR049326">
    <property type="entry name" value="Rhodopsin_dom_fungi"/>
</dbReference>
<dbReference type="EMBL" id="MG777484">
    <property type="protein sequence ID" value="AUW30971.1"/>
    <property type="molecule type" value="Genomic_DNA"/>
</dbReference>
<dbReference type="GO" id="GO:0016020">
    <property type="term" value="C:membrane"/>
    <property type="evidence" value="ECO:0007669"/>
    <property type="project" value="UniProtKB-SubCell"/>
</dbReference>
<keyword evidence="4 6" id="KW-0472">Membrane</keyword>
<feature type="transmembrane region" description="Helical" evidence="6">
    <location>
        <begin position="49"/>
        <end position="68"/>
    </location>
</feature>
<keyword evidence="3 6" id="KW-1133">Transmembrane helix</keyword>
<comment type="similarity">
    <text evidence="5">Belongs to the SAT4 family.</text>
</comment>
<dbReference type="Pfam" id="PF20684">
    <property type="entry name" value="Fung_rhodopsin"/>
    <property type="match status" value="2"/>
</dbReference>